<dbReference type="SUPFAM" id="SSF103481">
    <property type="entry name" value="Multidrug resistance efflux transporter EmrE"/>
    <property type="match status" value="1"/>
</dbReference>
<evidence type="ECO:0000313" key="7">
    <source>
        <dbReference type="Proteomes" id="UP001295423"/>
    </source>
</evidence>
<evidence type="ECO:0000256" key="4">
    <source>
        <dbReference type="ARBA" id="ARBA00023136"/>
    </source>
</evidence>
<dbReference type="GO" id="GO:0005886">
    <property type="term" value="C:plasma membrane"/>
    <property type="evidence" value="ECO:0007669"/>
    <property type="project" value="TreeGrafter"/>
</dbReference>
<sequence>MEDETFAQAGLNDTGSNIDLGLNNETIVGDLNNKHESSGGFEWTALTIAQAIVLFFLAGVAEIVGGWMVWMYVRGGKSDANVAVNETSNNTTATTSANNDSNVDKPWWWGLVGSLVLIIYGFIPCLQPTDSFGRIYAAYGGFFIVFSFLFGWAVDGDKPDIGDVIGGCICFVGAGIIFFWPR</sequence>
<dbReference type="PANTHER" id="PTHR36116:SF1">
    <property type="entry name" value="UPF0060 MEMBRANE PROTEIN YNFA"/>
    <property type="match status" value="1"/>
</dbReference>
<protein>
    <submittedName>
        <fullName evidence="6">Uncharacterized protein</fullName>
    </submittedName>
</protein>
<dbReference type="InterPro" id="IPR003844">
    <property type="entry name" value="UPF0060"/>
</dbReference>
<comment type="caution">
    <text evidence="6">The sequence shown here is derived from an EMBL/GenBank/DDBJ whole genome shotgun (WGS) entry which is preliminary data.</text>
</comment>
<evidence type="ECO:0000256" key="3">
    <source>
        <dbReference type="ARBA" id="ARBA00022989"/>
    </source>
</evidence>
<keyword evidence="3 5" id="KW-1133">Transmembrane helix</keyword>
<keyword evidence="1" id="KW-1003">Cell membrane</keyword>
<keyword evidence="2 5" id="KW-0812">Transmembrane</keyword>
<evidence type="ECO:0000256" key="5">
    <source>
        <dbReference type="SAM" id="Phobius"/>
    </source>
</evidence>
<evidence type="ECO:0000256" key="1">
    <source>
        <dbReference type="ARBA" id="ARBA00022475"/>
    </source>
</evidence>
<feature type="transmembrane region" description="Helical" evidence="5">
    <location>
        <begin position="135"/>
        <end position="154"/>
    </location>
</feature>
<feature type="transmembrane region" description="Helical" evidence="5">
    <location>
        <begin position="43"/>
        <end position="70"/>
    </location>
</feature>
<feature type="transmembrane region" description="Helical" evidence="5">
    <location>
        <begin position="160"/>
        <end position="180"/>
    </location>
</feature>
<keyword evidence="7" id="KW-1185">Reference proteome</keyword>
<accession>A0AAD2PXI4</accession>
<dbReference type="Proteomes" id="UP001295423">
    <property type="component" value="Unassembled WGS sequence"/>
</dbReference>
<organism evidence="6 7">
    <name type="scientific">Cylindrotheca closterium</name>
    <dbReference type="NCBI Taxonomy" id="2856"/>
    <lineage>
        <taxon>Eukaryota</taxon>
        <taxon>Sar</taxon>
        <taxon>Stramenopiles</taxon>
        <taxon>Ochrophyta</taxon>
        <taxon>Bacillariophyta</taxon>
        <taxon>Bacillariophyceae</taxon>
        <taxon>Bacillariophycidae</taxon>
        <taxon>Bacillariales</taxon>
        <taxon>Bacillariaceae</taxon>
        <taxon>Cylindrotheca</taxon>
    </lineage>
</organism>
<evidence type="ECO:0000313" key="6">
    <source>
        <dbReference type="EMBL" id="CAJ1966474.1"/>
    </source>
</evidence>
<name>A0AAD2PXI4_9STRA</name>
<dbReference type="InterPro" id="IPR037185">
    <property type="entry name" value="EmrE-like"/>
</dbReference>
<evidence type="ECO:0000256" key="2">
    <source>
        <dbReference type="ARBA" id="ARBA00022692"/>
    </source>
</evidence>
<dbReference type="EMBL" id="CAKOGP040002291">
    <property type="protein sequence ID" value="CAJ1966474.1"/>
    <property type="molecule type" value="Genomic_DNA"/>
</dbReference>
<feature type="transmembrane region" description="Helical" evidence="5">
    <location>
        <begin position="106"/>
        <end position="123"/>
    </location>
</feature>
<dbReference type="Pfam" id="PF02694">
    <property type="entry name" value="UPF0060"/>
    <property type="match status" value="2"/>
</dbReference>
<reference evidence="6" key="1">
    <citation type="submission" date="2023-08" db="EMBL/GenBank/DDBJ databases">
        <authorList>
            <person name="Audoor S."/>
            <person name="Bilcke G."/>
        </authorList>
    </citation>
    <scope>NUCLEOTIDE SEQUENCE</scope>
</reference>
<keyword evidence="4 5" id="KW-0472">Membrane</keyword>
<gene>
    <name evidence="6" type="ORF">CYCCA115_LOCUS22057</name>
</gene>
<dbReference type="AlphaFoldDB" id="A0AAD2PXI4"/>
<dbReference type="PANTHER" id="PTHR36116">
    <property type="entry name" value="UPF0060 MEMBRANE PROTEIN YNFA"/>
    <property type="match status" value="1"/>
</dbReference>
<proteinExistence type="predicted"/>